<dbReference type="SUPFAM" id="SSF118290">
    <property type="entry name" value="WRKY DNA-binding domain"/>
    <property type="match status" value="1"/>
</dbReference>
<comment type="similarity">
    <text evidence="2 7">Belongs to the WRKY group II-c family.</text>
</comment>
<name>A0A9Q0GXG6_9MAGN</name>
<sequence>MEKRENPNQTASIFSDQLPASAPTDFPLSSGGIFDMYCENEKGISMGFMDLLGIQDYSPSIFDLLHYQQQQPPPPSPSPPPTPPAPPLTESSEVLNLPASPNSSSISSSSTEAANDDQQTKPVDKQEQEKPKKQSKVKKKNQKMQREPRFAFMTKSEVDHLEDGYRWRKYGQKAVKNSPFPRSYYRCTTATCGVKKRVERSSDDPSFVVTTYEGQHTHPSPVMPRGSSVVGMSPDSAGSFASLPMQITQTHDQFPRQHQLQQQQQQYFHNLPLSLSFNSSNSTSSIPSAPLVQERRFCTSSAASLLRDHGLLQDIVPSDIRKEA</sequence>
<dbReference type="PIRSF" id="PIRSF038130">
    <property type="entry name" value="TF_WRKY_IIc"/>
    <property type="match status" value="1"/>
</dbReference>
<dbReference type="InterPro" id="IPR017396">
    <property type="entry name" value="TF_WRKY_IIc"/>
</dbReference>
<keyword evidence="5 7" id="KW-0804">Transcription</keyword>
<keyword evidence="6 7" id="KW-0539">Nucleus</keyword>
<accession>A0A9Q0GXG6</accession>
<evidence type="ECO:0000256" key="8">
    <source>
        <dbReference type="SAM" id="MobiDB-lite"/>
    </source>
</evidence>
<dbReference type="InterPro" id="IPR003657">
    <property type="entry name" value="WRKY_dom"/>
</dbReference>
<feature type="compositionally biased region" description="Basic and acidic residues" evidence="8">
    <location>
        <begin position="118"/>
        <end position="132"/>
    </location>
</feature>
<dbReference type="Gene3D" id="2.20.25.80">
    <property type="entry name" value="WRKY domain"/>
    <property type="match status" value="1"/>
</dbReference>
<evidence type="ECO:0000313" key="11">
    <source>
        <dbReference type="Proteomes" id="UP001141806"/>
    </source>
</evidence>
<dbReference type="EMBL" id="JAMYWD010000011">
    <property type="protein sequence ID" value="KAJ4955335.1"/>
    <property type="molecule type" value="Genomic_DNA"/>
</dbReference>
<evidence type="ECO:0000259" key="9">
    <source>
        <dbReference type="PROSITE" id="PS50811"/>
    </source>
</evidence>
<keyword evidence="11" id="KW-1185">Reference proteome</keyword>
<feature type="region of interest" description="Disordered" evidence="8">
    <location>
        <begin position="1"/>
        <end position="25"/>
    </location>
</feature>
<evidence type="ECO:0000256" key="1">
    <source>
        <dbReference type="ARBA" id="ARBA00004123"/>
    </source>
</evidence>
<evidence type="ECO:0000256" key="2">
    <source>
        <dbReference type="ARBA" id="ARBA00008964"/>
    </source>
</evidence>
<protein>
    <recommendedName>
        <fullName evidence="7">WRKY transcription factor</fullName>
    </recommendedName>
</protein>
<proteinExistence type="inferred from homology"/>
<feature type="domain" description="WRKY" evidence="9">
    <location>
        <begin position="156"/>
        <end position="221"/>
    </location>
</feature>
<comment type="caution">
    <text evidence="10">The sequence shown here is derived from an EMBL/GenBank/DDBJ whole genome shotgun (WGS) entry which is preliminary data.</text>
</comment>
<dbReference type="GO" id="GO:0003700">
    <property type="term" value="F:DNA-binding transcription factor activity"/>
    <property type="evidence" value="ECO:0007669"/>
    <property type="project" value="UniProtKB-UniRule"/>
</dbReference>
<feature type="compositionally biased region" description="Basic residues" evidence="8">
    <location>
        <begin position="133"/>
        <end position="143"/>
    </location>
</feature>
<feature type="compositionally biased region" description="Pro residues" evidence="8">
    <location>
        <begin position="71"/>
        <end position="87"/>
    </location>
</feature>
<evidence type="ECO:0000313" key="10">
    <source>
        <dbReference type="EMBL" id="KAJ4955335.1"/>
    </source>
</evidence>
<dbReference type="GO" id="GO:0005634">
    <property type="term" value="C:nucleus"/>
    <property type="evidence" value="ECO:0007669"/>
    <property type="project" value="UniProtKB-SubCell"/>
</dbReference>
<evidence type="ECO:0000256" key="7">
    <source>
        <dbReference type="PIRNR" id="PIRNR038130"/>
    </source>
</evidence>
<dbReference type="Pfam" id="PF03106">
    <property type="entry name" value="WRKY"/>
    <property type="match status" value="1"/>
</dbReference>
<dbReference type="PROSITE" id="PS50811">
    <property type="entry name" value="WRKY"/>
    <property type="match status" value="1"/>
</dbReference>
<dbReference type="FunFam" id="2.20.25.80:FF:000003">
    <property type="entry name" value="WRKY transcription factor 57"/>
    <property type="match status" value="1"/>
</dbReference>
<feature type="compositionally biased region" description="Low complexity" evidence="8">
    <location>
        <begin position="100"/>
        <end position="110"/>
    </location>
</feature>
<gene>
    <name evidence="10" type="ORF">NE237_012118</name>
</gene>
<evidence type="ECO:0000256" key="6">
    <source>
        <dbReference type="ARBA" id="ARBA00023242"/>
    </source>
</evidence>
<keyword evidence="4 7" id="KW-0238">DNA-binding</keyword>
<dbReference type="SMART" id="SM00774">
    <property type="entry name" value="WRKY"/>
    <property type="match status" value="1"/>
</dbReference>
<dbReference type="GO" id="GO:0043565">
    <property type="term" value="F:sequence-specific DNA binding"/>
    <property type="evidence" value="ECO:0007669"/>
    <property type="project" value="InterPro"/>
</dbReference>
<keyword evidence="3 7" id="KW-0805">Transcription regulation</keyword>
<comment type="subcellular location">
    <subcellularLocation>
        <location evidence="1 7">Nucleus</location>
    </subcellularLocation>
</comment>
<dbReference type="InterPro" id="IPR036576">
    <property type="entry name" value="WRKY_dom_sf"/>
</dbReference>
<dbReference type="AlphaFoldDB" id="A0A9Q0GXG6"/>
<evidence type="ECO:0000256" key="4">
    <source>
        <dbReference type="ARBA" id="ARBA00023125"/>
    </source>
</evidence>
<dbReference type="OrthoDB" id="693960at2759"/>
<reference evidence="10" key="1">
    <citation type="journal article" date="2023" name="Plant J.">
        <title>The genome of the king protea, Protea cynaroides.</title>
        <authorList>
            <person name="Chang J."/>
            <person name="Duong T.A."/>
            <person name="Schoeman C."/>
            <person name="Ma X."/>
            <person name="Roodt D."/>
            <person name="Barker N."/>
            <person name="Li Z."/>
            <person name="Van de Peer Y."/>
            <person name="Mizrachi E."/>
        </authorList>
    </citation>
    <scope>NUCLEOTIDE SEQUENCE</scope>
    <source>
        <tissue evidence="10">Young leaves</tissue>
    </source>
</reference>
<evidence type="ECO:0000256" key="3">
    <source>
        <dbReference type="ARBA" id="ARBA00023015"/>
    </source>
</evidence>
<dbReference type="Proteomes" id="UP001141806">
    <property type="component" value="Unassembled WGS sequence"/>
</dbReference>
<dbReference type="PANTHER" id="PTHR31221">
    <property type="entry name" value="WRKY TRANSCRIPTION FACTOR PROTEIN 1-RELATED"/>
    <property type="match status" value="1"/>
</dbReference>
<dbReference type="PANTHER" id="PTHR31221:SF378">
    <property type="entry name" value="WRKY TRANSCRIPTION FACTOR 23-RELATED"/>
    <property type="match status" value="1"/>
</dbReference>
<feature type="region of interest" description="Disordered" evidence="8">
    <location>
        <begin position="67"/>
        <end position="150"/>
    </location>
</feature>
<organism evidence="10 11">
    <name type="scientific">Protea cynaroides</name>
    <dbReference type="NCBI Taxonomy" id="273540"/>
    <lineage>
        <taxon>Eukaryota</taxon>
        <taxon>Viridiplantae</taxon>
        <taxon>Streptophyta</taxon>
        <taxon>Embryophyta</taxon>
        <taxon>Tracheophyta</taxon>
        <taxon>Spermatophyta</taxon>
        <taxon>Magnoliopsida</taxon>
        <taxon>Proteales</taxon>
        <taxon>Proteaceae</taxon>
        <taxon>Protea</taxon>
    </lineage>
</organism>
<evidence type="ECO:0000256" key="5">
    <source>
        <dbReference type="ARBA" id="ARBA00023163"/>
    </source>
</evidence>
<dbReference type="InterPro" id="IPR044810">
    <property type="entry name" value="WRKY_plant"/>
</dbReference>